<feature type="signal peptide" evidence="1">
    <location>
        <begin position="1"/>
        <end position="17"/>
    </location>
</feature>
<dbReference type="AlphaFoldDB" id="A0A4Y8ZU93"/>
<protein>
    <recommendedName>
        <fullName evidence="4">DUF1090 family protein</fullName>
    </recommendedName>
</protein>
<sequence>MNKLLATLGAMSALAIAAPAATQVSSNANVNANAYGAASFANRIARLDARLQSGISAGTVSSAEARTLRQQLRALSRLERQYSRNGLTQAERQDLQQRIRTFRQDLALADGRGNRYGSNDDLYDDDYTGQGGPYEEVQCERQGGIGGLIGSVFGGNDDCDGLQVGERVSGNLGTLPSSYRSQFRDGNGIVYRTDGRQIYQIDTRTNTVLRVYAMTR</sequence>
<comment type="caution">
    <text evidence="2">The sequence shown here is derived from an EMBL/GenBank/DDBJ whole genome shotgun (WGS) entry which is preliminary data.</text>
</comment>
<feature type="chain" id="PRO_5021464537" description="DUF1090 family protein" evidence="1">
    <location>
        <begin position="18"/>
        <end position="216"/>
    </location>
</feature>
<name>A0A4Y8ZU93_9SPHN</name>
<keyword evidence="3" id="KW-1185">Reference proteome</keyword>
<keyword evidence="1" id="KW-0732">Signal</keyword>
<dbReference type="Proteomes" id="UP000298213">
    <property type="component" value="Unassembled WGS sequence"/>
</dbReference>
<dbReference type="OrthoDB" id="7569823at2"/>
<evidence type="ECO:0008006" key="4">
    <source>
        <dbReference type="Google" id="ProtNLM"/>
    </source>
</evidence>
<reference evidence="2 3" key="1">
    <citation type="submission" date="2019-03" db="EMBL/GenBank/DDBJ databases">
        <title>Genome sequence of Sphingomonas sp. 17J27-24.</title>
        <authorList>
            <person name="Kim M."/>
            <person name="Maeng S."/>
            <person name="Sathiyaraj S."/>
        </authorList>
    </citation>
    <scope>NUCLEOTIDE SEQUENCE [LARGE SCALE GENOMIC DNA]</scope>
    <source>
        <strain evidence="2 3">17J27-24</strain>
    </source>
</reference>
<evidence type="ECO:0000313" key="2">
    <source>
        <dbReference type="EMBL" id="TFI59494.1"/>
    </source>
</evidence>
<evidence type="ECO:0000313" key="3">
    <source>
        <dbReference type="Proteomes" id="UP000298213"/>
    </source>
</evidence>
<accession>A0A4Y8ZU93</accession>
<evidence type="ECO:0000256" key="1">
    <source>
        <dbReference type="SAM" id="SignalP"/>
    </source>
</evidence>
<dbReference type="EMBL" id="SPDV01000007">
    <property type="protein sequence ID" value="TFI59494.1"/>
    <property type="molecule type" value="Genomic_DNA"/>
</dbReference>
<organism evidence="2 3">
    <name type="scientific">Sphingomonas parva</name>
    <dbReference type="NCBI Taxonomy" id="2555898"/>
    <lineage>
        <taxon>Bacteria</taxon>
        <taxon>Pseudomonadati</taxon>
        <taxon>Pseudomonadota</taxon>
        <taxon>Alphaproteobacteria</taxon>
        <taxon>Sphingomonadales</taxon>
        <taxon>Sphingomonadaceae</taxon>
        <taxon>Sphingomonas</taxon>
    </lineage>
</organism>
<gene>
    <name evidence="2" type="ORF">E2493_04705</name>
</gene>
<dbReference type="RefSeq" id="WP_135084222.1">
    <property type="nucleotide sequence ID" value="NZ_SPDV01000007.1"/>
</dbReference>
<proteinExistence type="predicted"/>